<protein>
    <submittedName>
        <fullName evidence="2">Uncharacterized protein</fullName>
    </submittedName>
</protein>
<accession>A0A1L9TCD7</accession>
<dbReference type="VEuPathDB" id="FungiDB:ASPSYDRAFT_1117712"/>
<keyword evidence="3" id="KW-1185">Reference proteome</keyword>
<evidence type="ECO:0000313" key="2">
    <source>
        <dbReference type="EMBL" id="OJJ57076.1"/>
    </source>
</evidence>
<dbReference type="GeneID" id="63756009"/>
<dbReference type="Proteomes" id="UP000184356">
    <property type="component" value="Unassembled WGS sequence"/>
</dbReference>
<proteinExistence type="predicted"/>
<dbReference type="EMBL" id="KV878589">
    <property type="protein sequence ID" value="OJJ57076.1"/>
    <property type="molecule type" value="Genomic_DNA"/>
</dbReference>
<organism evidence="2 3">
    <name type="scientific">Aspergillus sydowii CBS 593.65</name>
    <dbReference type="NCBI Taxonomy" id="1036612"/>
    <lineage>
        <taxon>Eukaryota</taxon>
        <taxon>Fungi</taxon>
        <taxon>Dikarya</taxon>
        <taxon>Ascomycota</taxon>
        <taxon>Pezizomycotina</taxon>
        <taxon>Eurotiomycetes</taxon>
        <taxon>Eurotiomycetidae</taxon>
        <taxon>Eurotiales</taxon>
        <taxon>Aspergillaceae</taxon>
        <taxon>Aspergillus</taxon>
        <taxon>Aspergillus subgen. Nidulantes</taxon>
    </lineage>
</organism>
<keyword evidence="1" id="KW-0812">Transmembrane</keyword>
<name>A0A1L9TCD7_9EURO</name>
<dbReference type="AlphaFoldDB" id="A0A1L9TCD7"/>
<gene>
    <name evidence="2" type="ORF">ASPSYDRAFT_1117712</name>
</gene>
<sequence length="62" mass="7319">MIYVTCLRTNRQTNQQTNYRLIPMKSLILSILLSVQEGVMFYSKKILISLLNMVFSLIYLIF</sequence>
<feature type="transmembrane region" description="Helical" evidence="1">
    <location>
        <begin position="21"/>
        <end position="39"/>
    </location>
</feature>
<dbReference type="RefSeq" id="XP_040700882.1">
    <property type="nucleotide sequence ID" value="XM_040839936.1"/>
</dbReference>
<keyword evidence="1" id="KW-1133">Transmembrane helix</keyword>
<evidence type="ECO:0000256" key="1">
    <source>
        <dbReference type="SAM" id="Phobius"/>
    </source>
</evidence>
<keyword evidence="1" id="KW-0472">Membrane</keyword>
<reference evidence="3" key="1">
    <citation type="journal article" date="2017" name="Genome Biol.">
        <title>Comparative genomics reveals high biological diversity and specific adaptations in the industrially and medically important fungal genus Aspergillus.</title>
        <authorList>
            <person name="de Vries R.P."/>
            <person name="Riley R."/>
            <person name="Wiebenga A."/>
            <person name="Aguilar-Osorio G."/>
            <person name="Amillis S."/>
            <person name="Uchima C.A."/>
            <person name="Anderluh G."/>
            <person name="Asadollahi M."/>
            <person name="Askin M."/>
            <person name="Barry K."/>
            <person name="Battaglia E."/>
            <person name="Bayram O."/>
            <person name="Benocci T."/>
            <person name="Braus-Stromeyer S.A."/>
            <person name="Caldana C."/>
            <person name="Canovas D."/>
            <person name="Cerqueira G.C."/>
            <person name="Chen F."/>
            <person name="Chen W."/>
            <person name="Choi C."/>
            <person name="Clum A."/>
            <person name="Dos Santos R.A."/>
            <person name="Damasio A.R."/>
            <person name="Diallinas G."/>
            <person name="Emri T."/>
            <person name="Fekete E."/>
            <person name="Flipphi M."/>
            <person name="Freyberg S."/>
            <person name="Gallo A."/>
            <person name="Gournas C."/>
            <person name="Habgood R."/>
            <person name="Hainaut M."/>
            <person name="Harispe M.L."/>
            <person name="Henrissat B."/>
            <person name="Hilden K.S."/>
            <person name="Hope R."/>
            <person name="Hossain A."/>
            <person name="Karabika E."/>
            <person name="Karaffa L."/>
            <person name="Karanyi Z."/>
            <person name="Krasevec N."/>
            <person name="Kuo A."/>
            <person name="Kusch H."/>
            <person name="LaButti K."/>
            <person name="Lagendijk E.L."/>
            <person name="Lapidus A."/>
            <person name="Levasseur A."/>
            <person name="Lindquist E."/>
            <person name="Lipzen A."/>
            <person name="Logrieco A.F."/>
            <person name="MacCabe A."/>
            <person name="Maekelae M.R."/>
            <person name="Malavazi I."/>
            <person name="Melin P."/>
            <person name="Meyer V."/>
            <person name="Mielnichuk N."/>
            <person name="Miskei M."/>
            <person name="Molnar A.P."/>
            <person name="Mule G."/>
            <person name="Ngan C.Y."/>
            <person name="Orejas M."/>
            <person name="Orosz E."/>
            <person name="Ouedraogo J.P."/>
            <person name="Overkamp K.M."/>
            <person name="Park H.-S."/>
            <person name="Perrone G."/>
            <person name="Piumi F."/>
            <person name="Punt P.J."/>
            <person name="Ram A.F."/>
            <person name="Ramon A."/>
            <person name="Rauscher S."/>
            <person name="Record E."/>
            <person name="Riano-Pachon D.M."/>
            <person name="Robert V."/>
            <person name="Roehrig J."/>
            <person name="Ruller R."/>
            <person name="Salamov A."/>
            <person name="Salih N.S."/>
            <person name="Samson R.A."/>
            <person name="Sandor E."/>
            <person name="Sanguinetti M."/>
            <person name="Schuetze T."/>
            <person name="Sepcic K."/>
            <person name="Shelest E."/>
            <person name="Sherlock G."/>
            <person name="Sophianopoulou V."/>
            <person name="Squina F.M."/>
            <person name="Sun H."/>
            <person name="Susca A."/>
            <person name="Todd R.B."/>
            <person name="Tsang A."/>
            <person name="Unkles S.E."/>
            <person name="van de Wiele N."/>
            <person name="van Rossen-Uffink D."/>
            <person name="Oliveira J.V."/>
            <person name="Vesth T.C."/>
            <person name="Visser J."/>
            <person name="Yu J.-H."/>
            <person name="Zhou M."/>
            <person name="Andersen M.R."/>
            <person name="Archer D.B."/>
            <person name="Baker S.E."/>
            <person name="Benoit I."/>
            <person name="Brakhage A.A."/>
            <person name="Braus G.H."/>
            <person name="Fischer R."/>
            <person name="Frisvad J.C."/>
            <person name="Goldman G.H."/>
            <person name="Houbraken J."/>
            <person name="Oakley B."/>
            <person name="Pocsi I."/>
            <person name="Scazzocchio C."/>
            <person name="Seiboth B."/>
            <person name="vanKuyk P.A."/>
            <person name="Wortman J."/>
            <person name="Dyer P.S."/>
            <person name="Grigoriev I.V."/>
        </authorList>
    </citation>
    <scope>NUCLEOTIDE SEQUENCE [LARGE SCALE GENOMIC DNA]</scope>
    <source>
        <strain evidence="3">CBS 593.65</strain>
    </source>
</reference>
<evidence type="ECO:0000313" key="3">
    <source>
        <dbReference type="Proteomes" id="UP000184356"/>
    </source>
</evidence>